<reference evidence="1" key="2">
    <citation type="submission" date="2018-03" db="EMBL/GenBank/DDBJ databases">
        <title>The Triticum urartu genome reveals the dynamic nature of wheat genome evolution.</title>
        <authorList>
            <person name="Ling H."/>
            <person name="Ma B."/>
            <person name="Shi X."/>
            <person name="Liu H."/>
            <person name="Dong L."/>
            <person name="Sun H."/>
            <person name="Cao Y."/>
            <person name="Gao Q."/>
            <person name="Zheng S."/>
            <person name="Li Y."/>
            <person name="Yu Y."/>
            <person name="Du H."/>
            <person name="Qi M."/>
            <person name="Li Y."/>
            <person name="Yu H."/>
            <person name="Cui Y."/>
            <person name="Wang N."/>
            <person name="Chen C."/>
            <person name="Wu H."/>
            <person name="Zhao Y."/>
            <person name="Zhang J."/>
            <person name="Li Y."/>
            <person name="Zhou W."/>
            <person name="Zhang B."/>
            <person name="Hu W."/>
            <person name="Eijk M."/>
            <person name="Tang J."/>
            <person name="Witsenboer H."/>
            <person name="Zhao S."/>
            <person name="Li Z."/>
            <person name="Zhang A."/>
            <person name="Wang D."/>
            <person name="Liang C."/>
        </authorList>
    </citation>
    <scope>NUCLEOTIDE SEQUENCE [LARGE SCALE GENOMIC DNA]</scope>
    <source>
        <strain evidence="1">cv. G1812</strain>
    </source>
</reference>
<dbReference type="AlphaFoldDB" id="A0A8R7Q2U5"/>
<sequence length="85" mass="9651">MEGEVVHHYGSPAPLLLPLLPRRLHLINTSHLLGLADYVATWRRLCYRRSLLHGLCSLSSQPPARRRHLACGFRSAEAVRAQHHI</sequence>
<keyword evidence="2" id="KW-1185">Reference proteome</keyword>
<protein>
    <submittedName>
        <fullName evidence="1">Uncharacterized protein</fullName>
    </submittedName>
</protein>
<evidence type="ECO:0000313" key="2">
    <source>
        <dbReference type="Proteomes" id="UP000015106"/>
    </source>
</evidence>
<dbReference type="Proteomes" id="UP000015106">
    <property type="component" value="Chromosome 4"/>
</dbReference>
<evidence type="ECO:0000313" key="1">
    <source>
        <dbReference type="EnsemblPlants" id="TuG1812G0400001049.01.T01.cds371703"/>
    </source>
</evidence>
<proteinExistence type="predicted"/>
<dbReference type="Gramene" id="TuG1812G0400001049.01.T01">
    <property type="protein sequence ID" value="TuG1812G0400001049.01.T01.cds371703"/>
    <property type="gene ID" value="TuG1812G0400001049.01"/>
</dbReference>
<organism evidence="1 2">
    <name type="scientific">Triticum urartu</name>
    <name type="common">Red wild einkorn</name>
    <name type="synonym">Crithodium urartu</name>
    <dbReference type="NCBI Taxonomy" id="4572"/>
    <lineage>
        <taxon>Eukaryota</taxon>
        <taxon>Viridiplantae</taxon>
        <taxon>Streptophyta</taxon>
        <taxon>Embryophyta</taxon>
        <taxon>Tracheophyta</taxon>
        <taxon>Spermatophyta</taxon>
        <taxon>Magnoliopsida</taxon>
        <taxon>Liliopsida</taxon>
        <taxon>Poales</taxon>
        <taxon>Poaceae</taxon>
        <taxon>BOP clade</taxon>
        <taxon>Pooideae</taxon>
        <taxon>Triticodae</taxon>
        <taxon>Triticeae</taxon>
        <taxon>Triticinae</taxon>
        <taxon>Triticum</taxon>
    </lineage>
</organism>
<dbReference type="EnsemblPlants" id="TuG1812G0400001049.01.T01">
    <property type="protein sequence ID" value="TuG1812G0400001049.01.T01.cds371703"/>
    <property type="gene ID" value="TuG1812G0400001049.01"/>
</dbReference>
<accession>A0A8R7Q2U5</accession>
<name>A0A8R7Q2U5_TRIUA</name>
<reference evidence="2" key="1">
    <citation type="journal article" date="2013" name="Nature">
        <title>Draft genome of the wheat A-genome progenitor Triticum urartu.</title>
        <authorList>
            <person name="Ling H.Q."/>
            <person name="Zhao S."/>
            <person name="Liu D."/>
            <person name="Wang J."/>
            <person name="Sun H."/>
            <person name="Zhang C."/>
            <person name="Fan H."/>
            <person name="Li D."/>
            <person name="Dong L."/>
            <person name="Tao Y."/>
            <person name="Gao C."/>
            <person name="Wu H."/>
            <person name="Li Y."/>
            <person name="Cui Y."/>
            <person name="Guo X."/>
            <person name="Zheng S."/>
            <person name="Wang B."/>
            <person name="Yu K."/>
            <person name="Liang Q."/>
            <person name="Yang W."/>
            <person name="Lou X."/>
            <person name="Chen J."/>
            <person name="Feng M."/>
            <person name="Jian J."/>
            <person name="Zhang X."/>
            <person name="Luo G."/>
            <person name="Jiang Y."/>
            <person name="Liu J."/>
            <person name="Wang Z."/>
            <person name="Sha Y."/>
            <person name="Zhang B."/>
            <person name="Wu H."/>
            <person name="Tang D."/>
            <person name="Shen Q."/>
            <person name="Xue P."/>
            <person name="Zou S."/>
            <person name="Wang X."/>
            <person name="Liu X."/>
            <person name="Wang F."/>
            <person name="Yang Y."/>
            <person name="An X."/>
            <person name="Dong Z."/>
            <person name="Zhang K."/>
            <person name="Zhang X."/>
            <person name="Luo M.C."/>
            <person name="Dvorak J."/>
            <person name="Tong Y."/>
            <person name="Wang J."/>
            <person name="Yang H."/>
            <person name="Li Z."/>
            <person name="Wang D."/>
            <person name="Zhang A."/>
            <person name="Wang J."/>
        </authorList>
    </citation>
    <scope>NUCLEOTIDE SEQUENCE</scope>
    <source>
        <strain evidence="2">cv. G1812</strain>
    </source>
</reference>
<reference evidence="1" key="3">
    <citation type="submission" date="2022-06" db="UniProtKB">
        <authorList>
            <consortium name="EnsemblPlants"/>
        </authorList>
    </citation>
    <scope>IDENTIFICATION</scope>
</reference>